<dbReference type="EMBL" id="MU117964">
    <property type="protein sequence ID" value="KAF9653334.1"/>
    <property type="molecule type" value="Genomic_DNA"/>
</dbReference>
<evidence type="ECO:0000313" key="1">
    <source>
        <dbReference type="EMBL" id="KAF9653334.1"/>
    </source>
</evidence>
<evidence type="ECO:0000313" key="2">
    <source>
        <dbReference type="Proteomes" id="UP000886501"/>
    </source>
</evidence>
<organism evidence="1 2">
    <name type="scientific">Thelephora ganbajun</name>
    <name type="common">Ganba fungus</name>
    <dbReference type="NCBI Taxonomy" id="370292"/>
    <lineage>
        <taxon>Eukaryota</taxon>
        <taxon>Fungi</taxon>
        <taxon>Dikarya</taxon>
        <taxon>Basidiomycota</taxon>
        <taxon>Agaricomycotina</taxon>
        <taxon>Agaricomycetes</taxon>
        <taxon>Thelephorales</taxon>
        <taxon>Thelephoraceae</taxon>
        <taxon>Thelephora</taxon>
    </lineage>
</organism>
<dbReference type="Proteomes" id="UP000886501">
    <property type="component" value="Unassembled WGS sequence"/>
</dbReference>
<reference evidence="1" key="2">
    <citation type="journal article" date="2020" name="Nat. Commun.">
        <title>Large-scale genome sequencing of mycorrhizal fungi provides insights into the early evolution of symbiotic traits.</title>
        <authorList>
            <person name="Miyauchi S."/>
            <person name="Kiss E."/>
            <person name="Kuo A."/>
            <person name="Drula E."/>
            <person name="Kohler A."/>
            <person name="Sanchez-Garcia M."/>
            <person name="Morin E."/>
            <person name="Andreopoulos B."/>
            <person name="Barry K.W."/>
            <person name="Bonito G."/>
            <person name="Buee M."/>
            <person name="Carver A."/>
            <person name="Chen C."/>
            <person name="Cichocki N."/>
            <person name="Clum A."/>
            <person name="Culley D."/>
            <person name="Crous P.W."/>
            <person name="Fauchery L."/>
            <person name="Girlanda M."/>
            <person name="Hayes R.D."/>
            <person name="Keri Z."/>
            <person name="LaButti K."/>
            <person name="Lipzen A."/>
            <person name="Lombard V."/>
            <person name="Magnuson J."/>
            <person name="Maillard F."/>
            <person name="Murat C."/>
            <person name="Nolan M."/>
            <person name="Ohm R.A."/>
            <person name="Pangilinan J."/>
            <person name="Pereira M.F."/>
            <person name="Perotto S."/>
            <person name="Peter M."/>
            <person name="Pfister S."/>
            <person name="Riley R."/>
            <person name="Sitrit Y."/>
            <person name="Stielow J.B."/>
            <person name="Szollosi G."/>
            <person name="Zifcakova L."/>
            <person name="Stursova M."/>
            <person name="Spatafora J.W."/>
            <person name="Tedersoo L."/>
            <person name="Vaario L.M."/>
            <person name="Yamada A."/>
            <person name="Yan M."/>
            <person name="Wang P."/>
            <person name="Xu J."/>
            <person name="Bruns T."/>
            <person name="Baldrian P."/>
            <person name="Vilgalys R."/>
            <person name="Dunand C."/>
            <person name="Henrissat B."/>
            <person name="Grigoriev I.V."/>
            <person name="Hibbett D."/>
            <person name="Nagy L.G."/>
            <person name="Martin F.M."/>
        </authorList>
    </citation>
    <scope>NUCLEOTIDE SEQUENCE</scope>
    <source>
        <strain evidence="1">P2</strain>
    </source>
</reference>
<proteinExistence type="predicted"/>
<name>A0ACB6ZV62_THEGA</name>
<reference evidence="1" key="1">
    <citation type="submission" date="2019-10" db="EMBL/GenBank/DDBJ databases">
        <authorList>
            <consortium name="DOE Joint Genome Institute"/>
            <person name="Kuo A."/>
            <person name="Miyauchi S."/>
            <person name="Kiss E."/>
            <person name="Drula E."/>
            <person name="Kohler A."/>
            <person name="Sanchez-Garcia M."/>
            <person name="Andreopoulos B."/>
            <person name="Barry K.W."/>
            <person name="Bonito G."/>
            <person name="Buee M."/>
            <person name="Carver A."/>
            <person name="Chen C."/>
            <person name="Cichocki N."/>
            <person name="Clum A."/>
            <person name="Culley D."/>
            <person name="Crous P.W."/>
            <person name="Fauchery L."/>
            <person name="Girlanda M."/>
            <person name="Hayes R."/>
            <person name="Keri Z."/>
            <person name="Labutti K."/>
            <person name="Lipzen A."/>
            <person name="Lombard V."/>
            <person name="Magnuson J."/>
            <person name="Maillard F."/>
            <person name="Morin E."/>
            <person name="Murat C."/>
            <person name="Nolan M."/>
            <person name="Ohm R."/>
            <person name="Pangilinan J."/>
            <person name="Pereira M."/>
            <person name="Perotto S."/>
            <person name="Peter M."/>
            <person name="Riley R."/>
            <person name="Sitrit Y."/>
            <person name="Stielow B."/>
            <person name="Szollosi G."/>
            <person name="Zifcakova L."/>
            <person name="Stursova M."/>
            <person name="Spatafora J.W."/>
            <person name="Tedersoo L."/>
            <person name="Vaario L.-M."/>
            <person name="Yamada A."/>
            <person name="Yan M."/>
            <person name="Wang P."/>
            <person name="Xu J."/>
            <person name="Bruns T."/>
            <person name="Baldrian P."/>
            <person name="Vilgalys R."/>
            <person name="Henrissat B."/>
            <person name="Grigoriev I.V."/>
            <person name="Hibbett D."/>
            <person name="Nagy L.G."/>
            <person name="Martin F.M."/>
        </authorList>
    </citation>
    <scope>NUCLEOTIDE SEQUENCE</scope>
    <source>
        <strain evidence="1">P2</strain>
    </source>
</reference>
<keyword evidence="2" id="KW-1185">Reference proteome</keyword>
<protein>
    <submittedName>
        <fullName evidence="1">Glycoside hydrolase family 5 protein</fullName>
    </submittedName>
</protein>
<sequence>MRGFLTLAGGLFALFALTFAFPQPKQIYGVNLGSWYVLLLVEPWMLPDEWIAMGGQRCNRCQDCIMSEFDLTKANPDTADQTFDKHWQTWFTKSDVQRLKELGINTVRIPLGYWLVEPLVEEGEFYPKGGIYRLKEGLEWLSEAGVAVILDHHALPGVAAENQMFAGRCTSDVQFYTPENYHRALIWTAVMTFFSHVDPDFGSVFSIQAVNEPLMDAGRTPGYGQFQKDFVETVRAVEDILGIRSMPDYASSGNITATLQKAAEVGGYSDEVKSVLMDSAPVLFQMVLKYGGLEMLHGFLRPGKEPLTTNFMDMNWQWGDRSNPADAKDGPQTYDNHLYYSFGGVADPTPESYLTHICNLDRIQRDAAVRNTPLWFGEWSISTNFGASDEFLKKWADAQKLAYSKSAGWIFWNFKLEDSASANGLQRQWSYYKGVELGYLTEDPAAYNDPNVCAGYVKAVWLVETT</sequence>
<accession>A0ACB6ZV62</accession>
<comment type="caution">
    <text evidence="1">The sequence shown here is derived from an EMBL/GenBank/DDBJ whole genome shotgun (WGS) entry which is preliminary data.</text>
</comment>
<gene>
    <name evidence="1" type="ORF">BDM02DRAFT_3087557</name>
</gene>
<keyword evidence="1" id="KW-0378">Hydrolase</keyword>